<feature type="compositionally biased region" description="Polar residues" evidence="1">
    <location>
        <begin position="485"/>
        <end position="508"/>
    </location>
</feature>
<gene>
    <name evidence="2" type="ORF">UFOVP724_12</name>
</gene>
<proteinExistence type="predicted"/>
<feature type="compositionally biased region" description="Basic and acidic residues" evidence="1">
    <location>
        <begin position="475"/>
        <end position="484"/>
    </location>
</feature>
<sequence>MSKHKLLNRALQIMDMKRIQDENKPLYIENISGLKVKRIDNKSMVYSDRHRGNWFKPEYDLTELQIAQDTDSYIYKAIQKKVNKLVLAGWEFVGKDVEIVNYIKKRIKEIELVSGVPFDMLLIQTAQDLARYSNCMWVKVRDVEASTGVIRPHLNKELDPIAGYFILPFETLWFKIKPNGEIKKVMQLMHNTGKSQEFAPENIVHFYTNKKPGFAMGTPELLPVLEDVALLRRLEENVEAMIDGNLHPLFHYTVGTDSHPERYGPDGVKETDVVRQTIEYMPSGGIFVSDHRHKIESIGSEGKALNVTEYLDYFKKRVFSGLGVTPVDMGEGDSANSATASSLSKSAIQDVEALQKNMKLFIDTFIINELLIEGGYGDVLVDPERTVEIKFGTVDKEERSKLENQTIQLWLNKLINEEEARKRLGERPLAEEDRETSYFTLYEEPLAMLKLASNPMSAPSQALAESSTSSITNKQIEKANKEQVKQSNAKLGSPGNPTNNKAPNTSANVARPGNQHGSRTAPKFVKNLAEASNYVIDNIDSDETAVKDYLNASEKNMNLAIYDTVEALHNCDKNDIEKIINDFRNKIKRGNYE</sequence>
<feature type="region of interest" description="Disordered" evidence="1">
    <location>
        <begin position="460"/>
        <end position="520"/>
    </location>
</feature>
<dbReference type="EMBL" id="LR796696">
    <property type="protein sequence ID" value="CAB4159866.1"/>
    <property type="molecule type" value="Genomic_DNA"/>
</dbReference>
<evidence type="ECO:0000313" key="2">
    <source>
        <dbReference type="EMBL" id="CAB4159866.1"/>
    </source>
</evidence>
<accession>A0A6J5NQ23</accession>
<name>A0A6J5NQ23_9CAUD</name>
<evidence type="ECO:0008006" key="3">
    <source>
        <dbReference type="Google" id="ProtNLM"/>
    </source>
</evidence>
<organism evidence="2">
    <name type="scientific">uncultured Caudovirales phage</name>
    <dbReference type="NCBI Taxonomy" id="2100421"/>
    <lineage>
        <taxon>Viruses</taxon>
        <taxon>Duplodnaviria</taxon>
        <taxon>Heunggongvirae</taxon>
        <taxon>Uroviricota</taxon>
        <taxon>Caudoviricetes</taxon>
        <taxon>Peduoviridae</taxon>
        <taxon>Maltschvirus</taxon>
        <taxon>Maltschvirus maltsch</taxon>
    </lineage>
</organism>
<reference evidence="2" key="1">
    <citation type="submission" date="2020-04" db="EMBL/GenBank/DDBJ databases">
        <authorList>
            <person name="Chiriac C."/>
            <person name="Salcher M."/>
            <person name="Ghai R."/>
            <person name="Kavagutti S V."/>
        </authorList>
    </citation>
    <scope>NUCLEOTIDE SEQUENCE</scope>
</reference>
<evidence type="ECO:0000256" key="1">
    <source>
        <dbReference type="SAM" id="MobiDB-lite"/>
    </source>
</evidence>
<protein>
    <recommendedName>
        <fullName evidence="3">Portal protein</fullName>
    </recommendedName>
</protein>
<feature type="compositionally biased region" description="Polar residues" evidence="1">
    <location>
        <begin position="460"/>
        <end position="474"/>
    </location>
</feature>